<organism evidence="1 2">
    <name type="scientific">Parachlamydia acanthamoebae</name>
    <dbReference type="NCBI Taxonomy" id="83552"/>
    <lineage>
        <taxon>Bacteria</taxon>
        <taxon>Pseudomonadati</taxon>
        <taxon>Chlamydiota</taxon>
        <taxon>Chlamydiia</taxon>
        <taxon>Parachlamydiales</taxon>
        <taxon>Parachlamydiaceae</taxon>
        <taxon>Parachlamydia</taxon>
    </lineage>
</organism>
<evidence type="ECO:0000313" key="2">
    <source>
        <dbReference type="Proteomes" id="UP000031307"/>
    </source>
</evidence>
<gene>
    <name evidence="1" type="ORF">DB43_DT00050</name>
</gene>
<comment type="caution">
    <text evidence="1">The sequence shown here is derived from an EMBL/GenBank/DDBJ whole genome shotgun (WGS) entry which is preliminary data.</text>
</comment>
<reference evidence="1 2" key="1">
    <citation type="journal article" date="2014" name="Mol. Biol. Evol.">
        <title>Massive expansion of Ubiquitination-related gene families within the Chlamydiae.</title>
        <authorList>
            <person name="Domman D."/>
            <person name="Collingro A."/>
            <person name="Lagkouvardos I."/>
            <person name="Gehre L."/>
            <person name="Weinmaier T."/>
            <person name="Rattei T."/>
            <person name="Subtil A."/>
            <person name="Horn M."/>
        </authorList>
    </citation>
    <scope>NUCLEOTIDE SEQUENCE [LARGE SCALE GENOMIC DNA]</scope>
    <source>
        <strain evidence="1 2">OEW1</strain>
    </source>
</reference>
<proteinExistence type="predicted"/>
<dbReference type="Proteomes" id="UP000031307">
    <property type="component" value="Unassembled WGS sequence"/>
</dbReference>
<evidence type="ECO:0000313" key="1">
    <source>
        <dbReference type="EMBL" id="KIA78568.1"/>
    </source>
</evidence>
<sequence>MHHVILRDPTKSKLFIQTKDAPIVPEIIINEKEQKCFLSIHFCW</sequence>
<name>A0A0C1EET8_9BACT</name>
<protein>
    <submittedName>
        <fullName evidence="1">Uncharacterized protein</fullName>
    </submittedName>
</protein>
<dbReference type="EMBL" id="JSAM01000014">
    <property type="protein sequence ID" value="KIA78568.1"/>
    <property type="molecule type" value="Genomic_DNA"/>
</dbReference>
<dbReference type="AlphaFoldDB" id="A0A0C1EET8"/>
<accession>A0A0C1EET8</accession>